<evidence type="ECO:0000313" key="3">
    <source>
        <dbReference type="Proteomes" id="UP000499080"/>
    </source>
</evidence>
<evidence type="ECO:0000313" key="2">
    <source>
        <dbReference type="EMBL" id="GBL88434.1"/>
    </source>
</evidence>
<reference evidence="2 3" key="1">
    <citation type="journal article" date="2019" name="Sci. Rep.">
        <title>Orb-weaving spider Araneus ventricosus genome elucidates the spidroin gene catalogue.</title>
        <authorList>
            <person name="Kono N."/>
            <person name="Nakamura H."/>
            <person name="Ohtoshi R."/>
            <person name="Moran D.A.P."/>
            <person name="Shinohara A."/>
            <person name="Yoshida Y."/>
            <person name="Fujiwara M."/>
            <person name="Mori M."/>
            <person name="Tomita M."/>
            <person name="Arakawa K."/>
        </authorList>
    </citation>
    <scope>NUCLEOTIDE SEQUENCE [LARGE SCALE GENOMIC DNA]</scope>
</reference>
<gene>
    <name evidence="2" type="ORF">AVEN_58347_1</name>
</gene>
<proteinExistence type="predicted"/>
<organism evidence="2 3">
    <name type="scientific">Araneus ventricosus</name>
    <name type="common">Orbweaver spider</name>
    <name type="synonym">Epeira ventricosa</name>
    <dbReference type="NCBI Taxonomy" id="182803"/>
    <lineage>
        <taxon>Eukaryota</taxon>
        <taxon>Metazoa</taxon>
        <taxon>Ecdysozoa</taxon>
        <taxon>Arthropoda</taxon>
        <taxon>Chelicerata</taxon>
        <taxon>Arachnida</taxon>
        <taxon>Araneae</taxon>
        <taxon>Araneomorphae</taxon>
        <taxon>Entelegynae</taxon>
        <taxon>Araneoidea</taxon>
        <taxon>Araneidae</taxon>
        <taxon>Araneus</taxon>
    </lineage>
</organism>
<dbReference type="EMBL" id="BGPR01234721">
    <property type="protein sequence ID" value="GBL88434.1"/>
    <property type="molecule type" value="Genomic_DNA"/>
</dbReference>
<dbReference type="AlphaFoldDB" id="A0A4Y2BBE7"/>
<accession>A0A4Y2BBE7</accession>
<evidence type="ECO:0000256" key="1">
    <source>
        <dbReference type="SAM" id="MobiDB-lite"/>
    </source>
</evidence>
<sequence>MLDDGHFRHLTVLPHRDVSLPERPAQVFGSQPHSKSISLLLPQNEAASPPRVGNPSTAHRGSHHCLGNPQAYGMDESRK</sequence>
<feature type="compositionally biased region" description="Polar residues" evidence="1">
    <location>
        <begin position="28"/>
        <end position="37"/>
    </location>
</feature>
<comment type="caution">
    <text evidence="2">The sequence shown here is derived from an EMBL/GenBank/DDBJ whole genome shotgun (WGS) entry which is preliminary data.</text>
</comment>
<feature type="region of interest" description="Disordered" evidence="1">
    <location>
        <begin position="25"/>
        <end position="79"/>
    </location>
</feature>
<keyword evidence="3" id="KW-1185">Reference proteome</keyword>
<dbReference type="Proteomes" id="UP000499080">
    <property type="component" value="Unassembled WGS sequence"/>
</dbReference>
<protein>
    <submittedName>
        <fullName evidence="2">Uncharacterized protein</fullName>
    </submittedName>
</protein>
<name>A0A4Y2BBE7_ARAVE</name>